<organism evidence="1 2">
    <name type="scientific">Streptomyces beihaiensis</name>
    <dbReference type="NCBI Taxonomy" id="2984495"/>
    <lineage>
        <taxon>Bacteria</taxon>
        <taxon>Bacillati</taxon>
        <taxon>Actinomycetota</taxon>
        <taxon>Actinomycetes</taxon>
        <taxon>Kitasatosporales</taxon>
        <taxon>Streptomycetaceae</taxon>
        <taxon>Streptomyces</taxon>
    </lineage>
</organism>
<protein>
    <recommendedName>
        <fullName evidence="3">Peptide/nickel transport system substrate-binding protein</fullName>
    </recommendedName>
</protein>
<evidence type="ECO:0008006" key="3">
    <source>
        <dbReference type="Google" id="ProtNLM"/>
    </source>
</evidence>
<evidence type="ECO:0000313" key="1">
    <source>
        <dbReference type="EMBL" id="MCX3061047.1"/>
    </source>
</evidence>
<dbReference type="Proteomes" id="UP001163064">
    <property type="component" value="Unassembled WGS sequence"/>
</dbReference>
<dbReference type="SUPFAM" id="SSF53850">
    <property type="entry name" value="Periplasmic binding protein-like II"/>
    <property type="match status" value="1"/>
</dbReference>
<name>A0ABT3TXD7_9ACTN</name>
<accession>A0ABT3TXD7</accession>
<proteinExistence type="predicted"/>
<keyword evidence="2" id="KW-1185">Reference proteome</keyword>
<dbReference type="EMBL" id="JAPHNL010000148">
    <property type="protein sequence ID" value="MCX3061047.1"/>
    <property type="molecule type" value="Genomic_DNA"/>
</dbReference>
<gene>
    <name evidence="1" type="ORF">OFY01_15025</name>
</gene>
<reference evidence="1" key="1">
    <citation type="submission" date="2022-10" db="EMBL/GenBank/DDBJ databases">
        <title>Streptomyces beihaiensis sp. nov., a chitin degrading actinobacterium, isolated from shrimp pond soil.</title>
        <authorList>
            <person name="Xie J."/>
            <person name="Shen N."/>
        </authorList>
    </citation>
    <scope>NUCLEOTIDE SEQUENCE</scope>
    <source>
        <strain evidence="1">GXMU-J5</strain>
    </source>
</reference>
<dbReference type="RefSeq" id="WP_266600091.1">
    <property type="nucleotide sequence ID" value="NZ_JAPHNL010000148.1"/>
</dbReference>
<evidence type="ECO:0000313" key="2">
    <source>
        <dbReference type="Proteomes" id="UP001163064"/>
    </source>
</evidence>
<sequence length="54" mass="6379">MRPCNRWLDIVADQLPVLPVWQAKQYAVVRDHVYGVENCLDASTVFRFWEVSKE</sequence>
<comment type="caution">
    <text evidence="1">The sequence shown here is derived from an EMBL/GenBank/DDBJ whole genome shotgun (WGS) entry which is preliminary data.</text>
</comment>